<keyword evidence="1" id="KW-0813">Transport</keyword>
<keyword evidence="3 5" id="KW-0067">ATP-binding</keyword>
<organism evidence="5 6">
    <name type="scientific">Camelliibacillus cellulosilyticus</name>
    <dbReference type="NCBI Taxonomy" id="2174486"/>
    <lineage>
        <taxon>Bacteria</taxon>
        <taxon>Bacillati</taxon>
        <taxon>Bacillota</taxon>
        <taxon>Bacilli</taxon>
        <taxon>Bacillales</taxon>
        <taxon>Sporolactobacillaceae</taxon>
        <taxon>Camelliibacillus</taxon>
    </lineage>
</organism>
<dbReference type="InterPro" id="IPR003593">
    <property type="entry name" value="AAA+_ATPase"/>
</dbReference>
<dbReference type="Gene3D" id="3.40.50.300">
    <property type="entry name" value="P-loop containing nucleotide triphosphate hydrolases"/>
    <property type="match status" value="1"/>
</dbReference>
<dbReference type="PANTHER" id="PTHR42939">
    <property type="entry name" value="ABC TRANSPORTER ATP-BINDING PROTEIN ALBC-RELATED"/>
    <property type="match status" value="1"/>
</dbReference>
<dbReference type="CDD" id="cd03230">
    <property type="entry name" value="ABC_DR_subfamily_A"/>
    <property type="match status" value="1"/>
</dbReference>
<dbReference type="PROSITE" id="PS50893">
    <property type="entry name" value="ABC_TRANSPORTER_2"/>
    <property type="match status" value="1"/>
</dbReference>
<evidence type="ECO:0000256" key="2">
    <source>
        <dbReference type="ARBA" id="ARBA00022741"/>
    </source>
</evidence>
<dbReference type="RefSeq" id="WP_376847199.1">
    <property type="nucleotide sequence ID" value="NZ_JBHSFW010000016.1"/>
</dbReference>
<sequence length="295" mass="33165">MNHNNDLPVSQPLLKVSHLTKSYKDFQLKDVSFTLPTGMIMGFLGKNGAGKSTTIKAIMDLINPDGGQIDILGMPMPEKGVEIKEYVGYVGDIPLLNQRWTVERTIQFSRQFYRKWDAEGVKALLNRFNLTPSKKVSQLSKGMKVKLSLLLALAHKPKLLLLDEPTSGLDPVAREEVLELLFDFVQDESCGVLFSSHITTDVEKLADWVTMIDDGEVFVSEDKETLLDRYRRIIMTGQANMTAYPLLFNGKQTRSGFVGYTDDYDVFKKLAVGDWHAERLTLEELFVLLAGQKGA</sequence>
<dbReference type="InterPro" id="IPR027417">
    <property type="entry name" value="P-loop_NTPase"/>
</dbReference>
<proteinExistence type="predicted"/>
<keyword evidence="6" id="KW-1185">Reference proteome</keyword>
<evidence type="ECO:0000256" key="1">
    <source>
        <dbReference type="ARBA" id="ARBA00022448"/>
    </source>
</evidence>
<dbReference type="InterPro" id="IPR017871">
    <property type="entry name" value="ABC_transporter-like_CS"/>
</dbReference>
<keyword evidence="2" id="KW-0547">Nucleotide-binding</keyword>
<protein>
    <submittedName>
        <fullName evidence="5">ABC transporter ATP-binding protein</fullName>
    </submittedName>
</protein>
<reference evidence="6" key="1">
    <citation type="journal article" date="2019" name="Int. J. Syst. Evol. Microbiol.">
        <title>The Global Catalogue of Microorganisms (GCM) 10K type strain sequencing project: providing services to taxonomists for standard genome sequencing and annotation.</title>
        <authorList>
            <consortium name="The Broad Institute Genomics Platform"/>
            <consortium name="The Broad Institute Genome Sequencing Center for Infectious Disease"/>
            <person name="Wu L."/>
            <person name="Ma J."/>
        </authorList>
    </citation>
    <scope>NUCLEOTIDE SEQUENCE [LARGE SCALE GENOMIC DNA]</scope>
    <source>
        <strain evidence="6">CGMCC 1.16306</strain>
    </source>
</reference>
<comment type="caution">
    <text evidence="5">The sequence shown here is derived from an EMBL/GenBank/DDBJ whole genome shotgun (WGS) entry which is preliminary data.</text>
</comment>
<dbReference type="GO" id="GO:0005524">
    <property type="term" value="F:ATP binding"/>
    <property type="evidence" value="ECO:0007669"/>
    <property type="project" value="UniProtKB-KW"/>
</dbReference>
<dbReference type="PROSITE" id="PS00211">
    <property type="entry name" value="ABC_TRANSPORTER_1"/>
    <property type="match status" value="1"/>
</dbReference>
<accession>A0ABV9GS58</accession>
<feature type="domain" description="ABC transporter" evidence="4">
    <location>
        <begin position="14"/>
        <end position="239"/>
    </location>
</feature>
<dbReference type="InterPro" id="IPR003439">
    <property type="entry name" value="ABC_transporter-like_ATP-bd"/>
</dbReference>
<evidence type="ECO:0000259" key="4">
    <source>
        <dbReference type="PROSITE" id="PS50893"/>
    </source>
</evidence>
<dbReference type="SUPFAM" id="SSF52540">
    <property type="entry name" value="P-loop containing nucleoside triphosphate hydrolases"/>
    <property type="match status" value="1"/>
</dbReference>
<dbReference type="PANTHER" id="PTHR42939:SF3">
    <property type="entry name" value="ABC TRANSPORTER ATP-BINDING COMPONENT"/>
    <property type="match status" value="1"/>
</dbReference>
<name>A0ABV9GS58_9BACL</name>
<dbReference type="InterPro" id="IPR051782">
    <property type="entry name" value="ABC_Transporter_VariousFunc"/>
</dbReference>
<dbReference type="Proteomes" id="UP001596022">
    <property type="component" value="Unassembled WGS sequence"/>
</dbReference>
<evidence type="ECO:0000313" key="5">
    <source>
        <dbReference type="EMBL" id="MFC4620100.1"/>
    </source>
</evidence>
<evidence type="ECO:0000313" key="6">
    <source>
        <dbReference type="Proteomes" id="UP001596022"/>
    </source>
</evidence>
<dbReference type="Pfam" id="PF00005">
    <property type="entry name" value="ABC_tran"/>
    <property type="match status" value="1"/>
</dbReference>
<dbReference type="SMART" id="SM00382">
    <property type="entry name" value="AAA"/>
    <property type="match status" value="1"/>
</dbReference>
<dbReference type="EMBL" id="JBHSFW010000016">
    <property type="protein sequence ID" value="MFC4620100.1"/>
    <property type="molecule type" value="Genomic_DNA"/>
</dbReference>
<evidence type="ECO:0000256" key="3">
    <source>
        <dbReference type="ARBA" id="ARBA00022840"/>
    </source>
</evidence>
<gene>
    <name evidence="5" type="ORF">ACFO4N_15410</name>
</gene>